<dbReference type="AlphaFoldDB" id="A0A080Z0L4"/>
<dbReference type="OrthoDB" id="103539at2759"/>
<gene>
    <name evidence="2" type="ORF">F444_21598</name>
</gene>
<evidence type="ECO:0000256" key="1">
    <source>
        <dbReference type="SAM" id="MobiDB-lite"/>
    </source>
</evidence>
<accession>A0A080Z0L4</accession>
<feature type="region of interest" description="Disordered" evidence="1">
    <location>
        <begin position="225"/>
        <end position="248"/>
    </location>
</feature>
<organism evidence="2 3">
    <name type="scientific">Phytophthora nicotianae P1976</name>
    <dbReference type="NCBI Taxonomy" id="1317066"/>
    <lineage>
        <taxon>Eukaryota</taxon>
        <taxon>Sar</taxon>
        <taxon>Stramenopiles</taxon>
        <taxon>Oomycota</taxon>
        <taxon>Peronosporomycetes</taxon>
        <taxon>Peronosporales</taxon>
        <taxon>Peronosporaceae</taxon>
        <taxon>Phytophthora</taxon>
    </lineage>
</organism>
<dbReference type="EMBL" id="ANJA01003977">
    <property type="protein sequence ID" value="ETO60175.1"/>
    <property type="molecule type" value="Genomic_DNA"/>
</dbReference>
<sequence length="304" mass="33182">MYTIQRNRSSTTNHNGQTSSQAKSNSRSPGAHGSTATVRLSTPPHATVQASASTARRRQVGVNEYTAGAPGEWLRKAVVGVSNGNYVTGQVIRYNGNFVTIRTLFGEFNSRTVELEEVAPVLCFLTGKSRLRAKDMTGDELTERYTGILDRILGTNQRGSRSIPRLLAGFQPVREQPQATDTFRWTNTLTGVESTVSVRHAVDYAFFVDGNRLIPASTRANIGDVFDADPRHTNETTEPPSGEETKRDNLETLLQSIGGGAMVPENSQNPNATYLAAPALSVKKNWENDLLRRQSNGGPNDDES</sequence>
<feature type="compositionally biased region" description="Polar residues" evidence="1">
    <location>
        <begin position="1"/>
        <end position="40"/>
    </location>
</feature>
<dbReference type="Proteomes" id="UP000028582">
    <property type="component" value="Unassembled WGS sequence"/>
</dbReference>
<reference evidence="2 3" key="1">
    <citation type="submission" date="2013-11" db="EMBL/GenBank/DDBJ databases">
        <title>The Genome Sequence of Phytophthora parasitica P1976.</title>
        <authorList>
            <consortium name="The Broad Institute Genomics Platform"/>
            <person name="Russ C."/>
            <person name="Tyler B."/>
            <person name="Panabieres F."/>
            <person name="Shan W."/>
            <person name="Tripathy S."/>
            <person name="Grunwald N."/>
            <person name="Machado M."/>
            <person name="Johnson C.S."/>
            <person name="Walker B."/>
            <person name="Young S."/>
            <person name="Zeng Q."/>
            <person name="Gargeya S."/>
            <person name="Fitzgerald M."/>
            <person name="Haas B."/>
            <person name="Abouelleil A."/>
            <person name="Allen A.W."/>
            <person name="Alvarado L."/>
            <person name="Arachchi H.M."/>
            <person name="Berlin A.M."/>
            <person name="Chapman S.B."/>
            <person name="Gainer-Dewar J."/>
            <person name="Goldberg J."/>
            <person name="Griggs A."/>
            <person name="Gujja S."/>
            <person name="Hansen M."/>
            <person name="Howarth C."/>
            <person name="Imamovic A."/>
            <person name="Ireland A."/>
            <person name="Larimer J."/>
            <person name="McCowan C."/>
            <person name="Murphy C."/>
            <person name="Pearson M."/>
            <person name="Poon T.W."/>
            <person name="Priest M."/>
            <person name="Roberts A."/>
            <person name="Saif S."/>
            <person name="Shea T."/>
            <person name="Sisk P."/>
            <person name="Sykes S."/>
            <person name="Wortman J."/>
            <person name="Nusbaum C."/>
            <person name="Birren B."/>
        </authorList>
    </citation>
    <scope>NUCLEOTIDE SEQUENCE [LARGE SCALE GENOMIC DNA]</scope>
    <source>
        <strain evidence="2 3">P1976</strain>
    </source>
</reference>
<evidence type="ECO:0000313" key="3">
    <source>
        <dbReference type="Proteomes" id="UP000028582"/>
    </source>
</evidence>
<evidence type="ECO:0000313" key="2">
    <source>
        <dbReference type="EMBL" id="ETO60175.1"/>
    </source>
</evidence>
<feature type="region of interest" description="Disordered" evidence="1">
    <location>
        <begin position="1"/>
        <end position="59"/>
    </location>
</feature>
<proteinExistence type="predicted"/>
<comment type="caution">
    <text evidence="2">The sequence shown here is derived from an EMBL/GenBank/DDBJ whole genome shotgun (WGS) entry which is preliminary data.</text>
</comment>
<name>A0A080Z0L4_PHYNI</name>
<protein>
    <submittedName>
        <fullName evidence="2">Uncharacterized protein</fullName>
    </submittedName>
</protein>